<sequence>MLSLKATSILADLNQIRGSMERSLECHSRDAVRKAILKHEEIFREQVHELHRLYKDQKTLMAKLGIEENLNSSPTEAAKRIWTGASTSETSLSSSHVNNFHTSGAELNMEHSFFPQYPSNVHLKKFDYFDLEKPAEDYTTEVAIYDERFRSGGQLKEKQIPHFPLSWVDDGSEIELTLSTGCSSNNITNTFPASLYK</sequence>
<reference evidence="1 2" key="1">
    <citation type="submission" date="2023-10" db="EMBL/GenBank/DDBJ databases">
        <title>Chromosome-scale genome assembly provides insights into flower coloration mechanisms of Canna indica.</title>
        <authorList>
            <person name="Li C."/>
        </authorList>
    </citation>
    <scope>NUCLEOTIDE SEQUENCE [LARGE SCALE GENOMIC DNA]</scope>
    <source>
        <tissue evidence="1">Flower</tissue>
    </source>
</reference>
<accession>A0AAQ3L2W6</accession>
<proteinExistence type="predicted"/>
<organism evidence="1 2">
    <name type="scientific">Canna indica</name>
    <name type="common">Indian-shot</name>
    <dbReference type="NCBI Taxonomy" id="4628"/>
    <lineage>
        <taxon>Eukaryota</taxon>
        <taxon>Viridiplantae</taxon>
        <taxon>Streptophyta</taxon>
        <taxon>Embryophyta</taxon>
        <taxon>Tracheophyta</taxon>
        <taxon>Spermatophyta</taxon>
        <taxon>Magnoliopsida</taxon>
        <taxon>Liliopsida</taxon>
        <taxon>Zingiberales</taxon>
        <taxon>Cannaceae</taxon>
        <taxon>Canna</taxon>
    </lineage>
</organism>
<gene>
    <name evidence="1" type="ORF">Cni_G28545</name>
</gene>
<dbReference type="PANTHER" id="PTHR33167">
    <property type="entry name" value="TRANSCRIPTION FACTOR, PUTATIVE (DUF863)-RELATED"/>
    <property type="match status" value="1"/>
</dbReference>
<keyword evidence="2" id="KW-1185">Reference proteome</keyword>
<dbReference type="AlphaFoldDB" id="A0AAQ3L2W6"/>
<dbReference type="Proteomes" id="UP001327560">
    <property type="component" value="Chromosome 9"/>
</dbReference>
<protein>
    <submittedName>
        <fullName evidence="1">Uncharacterized protein</fullName>
    </submittedName>
</protein>
<dbReference type="PANTHER" id="PTHR33167:SF26">
    <property type="entry name" value="EXPRESSED PROTEIN"/>
    <property type="match status" value="1"/>
</dbReference>
<evidence type="ECO:0000313" key="2">
    <source>
        <dbReference type="Proteomes" id="UP001327560"/>
    </source>
</evidence>
<dbReference type="EMBL" id="CP136898">
    <property type="protein sequence ID" value="WOL19743.1"/>
    <property type="molecule type" value="Genomic_DNA"/>
</dbReference>
<evidence type="ECO:0000313" key="1">
    <source>
        <dbReference type="EMBL" id="WOL19743.1"/>
    </source>
</evidence>
<name>A0AAQ3L2W6_9LILI</name>